<dbReference type="InterPro" id="IPR011701">
    <property type="entry name" value="MFS"/>
</dbReference>
<evidence type="ECO:0000256" key="1">
    <source>
        <dbReference type="ARBA" id="ARBA00004651"/>
    </source>
</evidence>
<evidence type="ECO:0000256" key="4">
    <source>
        <dbReference type="ARBA" id="ARBA00022692"/>
    </source>
</evidence>
<keyword evidence="10" id="KW-1185">Reference proteome</keyword>
<keyword evidence="3" id="KW-1003">Cell membrane</keyword>
<dbReference type="EMBL" id="BMMZ01000003">
    <property type="protein sequence ID" value="GGL59509.1"/>
    <property type="molecule type" value="Genomic_DNA"/>
</dbReference>
<evidence type="ECO:0000256" key="7">
    <source>
        <dbReference type="SAM" id="Phobius"/>
    </source>
</evidence>
<dbReference type="PANTHER" id="PTHR43414:SF6">
    <property type="entry name" value="MULTIDRUG RESISTANCE PROTEIN MDTG"/>
    <property type="match status" value="1"/>
</dbReference>
<feature type="transmembrane region" description="Helical" evidence="7">
    <location>
        <begin position="155"/>
        <end position="180"/>
    </location>
</feature>
<dbReference type="GO" id="GO:0022857">
    <property type="term" value="F:transmembrane transporter activity"/>
    <property type="evidence" value="ECO:0007669"/>
    <property type="project" value="InterPro"/>
</dbReference>
<accession>A0A917S5G1</accession>
<name>A0A917S5G1_9ACTN</name>
<evidence type="ECO:0000256" key="5">
    <source>
        <dbReference type="ARBA" id="ARBA00022989"/>
    </source>
</evidence>
<dbReference type="SUPFAM" id="SSF103473">
    <property type="entry name" value="MFS general substrate transporter"/>
    <property type="match status" value="1"/>
</dbReference>
<organism evidence="9 10">
    <name type="scientific">Microlunatus endophyticus</name>
    <dbReference type="NCBI Taxonomy" id="1716077"/>
    <lineage>
        <taxon>Bacteria</taxon>
        <taxon>Bacillati</taxon>
        <taxon>Actinomycetota</taxon>
        <taxon>Actinomycetes</taxon>
        <taxon>Propionibacteriales</taxon>
        <taxon>Propionibacteriaceae</taxon>
        <taxon>Microlunatus</taxon>
    </lineage>
</organism>
<dbReference type="GO" id="GO:0005886">
    <property type="term" value="C:plasma membrane"/>
    <property type="evidence" value="ECO:0007669"/>
    <property type="project" value="UniProtKB-SubCell"/>
</dbReference>
<sequence length="423" mass="43768">MNDQTRSGEQPSARAGEPEHPYWKRNLAVGVGGSFTTLIAMTLLLPYLPLYIEQLGVTGQARVTSWAGITYSATFVTAGLTAPIWGRLGDRYGRKSMLVRASLGMAIVMSAIGLAQDQWQLLGLRLIVGLLGGYSSGATILVAAQAPERRRAWALGVLSSGIMAGNIAGPLLGGIAPALIGIRNTFFGSGALIFLAFLATVFLIKEDRTARPAAKSEAVKPSWADVPDKPLVLAMLGMSVILMIATLSVEPIVTVYVRALTGSVAGLSVISGVVFALSAAGSIISAPWLGRLADRVGRLPVLVGCLTAAAILLGLQALAGNIWVFGVLRFAMGLALGGLMPTVTATLRSSLPDRVVGRVLGYNVSAQYVGQVIGPILGGFAGGHFGIPSVFVATAVLALIGAGGAYSIHRSHSVGALSLSKRT</sequence>
<feature type="transmembrane region" description="Helical" evidence="7">
    <location>
        <begin position="186"/>
        <end position="204"/>
    </location>
</feature>
<feature type="transmembrane region" description="Helical" evidence="7">
    <location>
        <begin position="301"/>
        <end position="324"/>
    </location>
</feature>
<feature type="transmembrane region" description="Helical" evidence="7">
    <location>
        <begin position="27"/>
        <end position="48"/>
    </location>
</feature>
<keyword evidence="5 7" id="KW-1133">Transmembrane helix</keyword>
<dbReference type="Gene3D" id="1.20.1250.20">
    <property type="entry name" value="MFS general substrate transporter like domains"/>
    <property type="match status" value="2"/>
</dbReference>
<dbReference type="PANTHER" id="PTHR43414">
    <property type="entry name" value="MULTIDRUG RESISTANCE PROTEIN MDTG"/>
    <property type="match status" value="1"/>
</dbReference>
<dbReference type="PROSITE" id="PS50850">
    <property type="entry name" value="MFS"/>
    <property type="match status" value="1"/>
</dbReference>
<dbReference type="InterPro" id="IPR020846">
    <property type="entry name" value="MFS_dom"/>
</dbReference>
<evidence type="ECO:0000256" key="6">
    <source>
        <dbReference type="ARBA" id="ARBA00023136"/>
    </source>
</evidence>
<reference evidence="9" key="2">
    <citation type="submission" date="2020-09" db="EMBL/GenBank/DDBJ databases">
        <authorList>
            <person name="Sun Q."/>
            <person name="Zhou Y."/>
        </authorList>
    </citation>
    <scope>NUCLEOTIDE SEQUENCE</scope>
    <source>
        <strain evidence="9">CGMCC 4.7306</strain>
    </source>
</reference>
<feature type="transmembrane region" description="Helical" evidence="7">
    <location>
        <begin position="68"/>
        <end position="85"/>
    </location>
</feature>
<comment type="caution">
    <text evidence="9">The sequence shown here is derived from an EMBL/GenBank/DDBJ whole genome shotgun (WGS) entry which is preliminary data.</text>
</comment>
<feature type="transmembrane region" description="Helical" evidence="7">
    <location>
        <begin position="387"/>
        <end position="408"/>
    </location>
</feature>
<protein>
    <submittedName>
        <fullName evidence="9">MFS transporter</fullName>
    </submittedName>
</protein>
<dbReference type="InterPro" id="IPR036259">
    <property type="entry name" value="MFS_trans_sf"/>
</dbReference>
<evidence type="ECO:0000256" key="2">
    <source>
        <dbReference type="ARBA" id="ARBA00022448"/>
    </source>
</evidence>
<keyword evidence="6 7" id="KW-0472">Membrane</keyword>
<feature type="transmembrane region" description="Helical" evidence="7">
    <location>
        <begin position="122"/>
        <end position="143"/>
    </location>
</feature>
<feature type="transmembrane region" description="Helical" evidence="7">
    <location>
        <begin position="230"/>
        <end position="249"/>
    </location>
</feature>
<feature type="transmembrane region" description="Helical" evidence="7">
    <location>
        <begin position="97"/>
        <end position="116"/>
    </location>
</feature>
<dbReference type="Pfam" id="PF07690">
    <property type="entry name" value="MFS_1"/>
    <property type="match status" value="1"/>
</dbReference>
<feature type="transmembrane region" description="Helical" evidence="7">
    <location>
        <begin position="330"/>
        <end position="347"/>
    </location>
</feature>
<dbReference type="RefSeq" id="WP_188894798.1">
    <property type="nucleotide sequence ID" value="NZ_BMMZ01000003.1"/>
</dbReference>
<dbReference type="PRINTS" id="PR01035">
    <property type="entry name" value="TCRTETA"/>
</dbReference>
<evidence type="ECO:0000313" key="9">
    <source>
        <dbReference type="EMBL" id="GGL59509.1"/>
    </source>
</evidence>
<keyword evidence="4 7" id="KW-0812">Transmembrane</keyword>
<evidence type="ECO:0000259" key="8">
    <source>
        <dbReference type="PROSITE" id="PS50850"/>
    </source>
</evidence>
<reference evidence="9" key="1">
    <citation type="journal article" date="2014" name="Int. J. Syst. Evol. Microbiol.">
        <title>Complete genome sequence of Corynebacterium casei LMG S-19264T (=DSM 44701T), isolated from a smear-ripened cheese.</title>
        <authorList>
            <consortium name="US DOE Joint Genome Institute (JGI-PGF)"/>
            <person name="Walter F."/>
            <person name="Albersmeier A."/>
            <person name="Kalinowski J."/>
            <person name="Ruckert C."/>
        </authorList>
    </citation>
    <scope>NUCLEOTIDE SEQUENCE</scope>
    <source>
        <strain evidence="9">CGMCC 4.7306</strain>
    </source>
</reference>
<dbReference type="InterPro" id="IPR001958">
    <property type="entry name" value="Tet-R_TetA/multi-R_MdtG-like"/>
</dbReference>
<evidence type="ECO:0000313" key="10">
    <source>
        <dbReference type="Proteomes" id="UP000613840"/>
    </source>
</evidence>
<dbReference type="Proteomes" id="UP000613840">
    <property type="component" value="Unassembled WGS sequence"/>
</dbReference>
<comment type="subcellular location">
    <subcellularLocation>
        <location evidence="1">Cell membrane</location>
        <topology evidence="1">Multi-pass membrane protein</topology>
    </subcellularLocation>
</comment>
<dbReference type="AlphaFoldDB" id="A0A917S5G1"/>
<gene>
    <name evidence="9" type="ORF">GCM10011575_17600</name>
</gene>
<evidence type="ECO:0000256" key="3">
    <source>
        <dbReference type="ARBA" id="ARBA00022475"/>
    </source>
</evidence>
<keyword evidence="2" id="KW-0813">Transport</keyword>
<proteinExistence type="predicted"/>
<feature type="transmembrane region" description="Helical" evidence="7">
    <location>
        <begin position="269"/>
        <end position="289"/>
    </location>
</feature>
<feature type="domain" description="Major facilitator superfamily (MFS) profile" evidence="8">
    <location>
        <begin position="26"/>
        <end position="413"/>
    </location>
</feature>